<keyword evidence="3" id="KW-1185">Reference proteome</keyword>
<dbReference type="Pfam" id="PF03992">
    <property type="entry name" value="ABM"/>
    <property type="match status" value="1"/>
</dbReference>
<dbReference type="EMBL" id="CP071794">
    <property type="protein sequence ID" value="QTD55813.1"/>
    <property type="molecule type" value="Genomic_DNA"/>
</dbReference>
<feature type="domain" description="ABM" evidence="1">
    <location>
        <begin position="5"/>
        <end position="93"/>
    </location>
</feature>
<gene>
    <name evidence="2" type="ORF">J4G78_16740</name>
</gene>
<organism evidence="2 3">
    <name type="scientific">Parasphingorhabdus cellanae</name>
    <dbReference type="NCBI Taxonomy" id="2806553"/>
    <lineage>
        <taxon>Bacteria</taxon>
        <taxon>Pseudomonadati</taxon>
        <taxon>Pseudomonadota</taxon>
        <taxon>Alphaproteobacteria</taxon>
        <taxon>Sphingomonadales</taxon>
        <taxon>Sphingomonadaceae</taxon>
        <taxon>Parasphingorhabdus</taxon>
    </lineage>
</organism>
<dbReference type="InterPro" id="IPR007138">
    <property type="entry name" value="ABM_dom"/>
</dbReference>
<dbReference type="PANTHER" id="PTHR33336:SF3">
    <property type="entry name" value="ABM DOMAIN-CONTAINING PROTEIN"/>
    <property type="match status" value="1"/>
</dbReference>
<keyword evidence="2" id="KW-0503">Monooxygenase</keyword>
<accession>A0ABX7T798</accession>
<evidence type="ECO:0000259" key="1">
    <source>
        <dbReference type="PROSITE" id="PS51725"/>
    </source>
</evidence>
<dbReference type="Gene3D" id="3.30.70.100">
    <property type="match status" value="1"/>
</dbReference>
<sequence length="97" mass="11134">MTNTLFGFAKIVPKSEHFTDAQDAILAIVEETRAEPGCIEFTVLADADQGHLFLFEEWQDEAALKEHHAKPYTKAVMDNYDNWLAEPLRFETMTKLM</sequence>
<dbReference type="PANTHER" id="PTHR33336">
    <property type="entry name" value="QUINOL MONOOXYGENASE YGIN-RELATED"/>
    <property type="match status" value="1"/>
</dbReference>
<dbReference type="RefSeq" id="WP_207987637.1">
    <property type="nucleotide sequence ID" value="NZ_CP071794.1"/>
</dbReference>
<dbReference type="PROSITE" id="PS51725">
    <property type="entry name" value="ABM"/>
    <property type="match status" value="1"/>
</dbReference>
<keyword evidence="2" id="KW-0560">Oxidoreductase</keyword>
<evidence type="ECO:0000313" key="2">
    <source>
        <dbReference type="EMBL" id="QTD55813.1"/>
    </source>
</evidence>
<name>A0ABX7T798_9SPHN</name>
<protein>
    <submittedName>
        <fullName evidence="2">Antibiotic biosynthesis monooxygenase</fullName>
    </submittedName>
</protein>
<dbReference type="InterPro" id="IPR011008">
    <property type="entry name" value="Dimeric_a/b-barrel"/>
</dbReference>
<dbReference type="GO" id="GO:0004497">
    <property type="term" value="F:monooxygenase activity"/>
    <property type="evidence" value="ECO:0007669"/>
    <property type="project" value="UniProtKB-KW"/>
</dbReference>
<dbReference type="SUPFAM" id="SSF54909">
    <property type="entry name" value="Dimeric alpha+beta barrel"/>
    <property type="match status" value="1"/>
</dbReference>
<proteinExistence type="predicted"/>
<dbReference type="Proteomes" id="UP000663923">
    <property type="component" value="Chromosome"/>
</dbReference>
<dbReference type="InterPro" id="IPR050744">
    <property type="entry name" value="AI-2_Isomerase_LsrG"/>
</dbReference>
<reference evidence="2 3" key="1">
    <citation type="submission" date="2021-03" db="EMBL/GenBank/DDBJ databases">
        <title>Complete genome of Parasphingorhabdus_sp.JHSY0214.</title>
        <authorList>
            <person name="Yoo J.H."/>
            <person name="Bae J.W."/>
        </authorList>
    </citation>
    <scope>NUCLEOTIDE SEQUENCE [LARGE SCALE GENOMIC DNA]</scope>
    <source>
        <strain evidence="2 3">JHSY0214</strain>
    </source>
</reference>
<evidence type="ECO:0000313" key="3">
    <source>
        <dbReference type="Proteomes" id="UP000663923"/>
    </source>
</evidence>